<sequence length="165" mass="17981">MRKRLSRWSGVLAASGLLAGCASEPVEEPPPSMPVQVSGTELDPYSMGKIRTPESVHAYYLGPYVDPQDSGVRHDAHRIARVEQPARWNLSPSAPTAVPLGPVVAVVDPAQQVGLLSGELENKIAQANTLIATLIEQNDVLQTQLDERDKQLDELSKRLSELERP</sequence>
<evidence type="ECO:0000313" key="3">
    <source>
        <dbReference type="EMBL" id="MBC2592855.1"/>
    </source>
</evidence>
<feature type="chain" id="PRO_5032947446" description="Lipoprotein" evidence="2">
    <location>
        <begin position="20"/>
        <end position="165"/>
    </location>
</feature>
<feature type="signal peptide" evidence="2">
    <location>
        <begin position="1"/>
        <end position="19"/>
    </location>
</feature>
<proteinExistence type="predicted"/>
<evidence type="ECO:0008006" key="5">
    <source>
        <dbReference type="Google" id="ProtNLM"/>
    </source>
</evidence>
<dbReference type="AlphaFoldDB" id="A0A842H9C2"/>
<dbReference type="EMBL" id="JACHVB010000012">
    <property type="protein sequence ID" value="MBC2592855.1"/>
    <property type="molecule type" value="Genomic_DNA"/>
</dbReference>
<name>A0A842H9C2_9BACT</name>
<keyword evidence="2" id="KW-0732">Signal</keyword>
<reference evidence="3 4" key="1">
    <citation type="submission" date="2020-07" db="EMBL/GenBank/DDBJ databases">
        <authorList>
            <person name="Feng X."/>
        </authorList>
    </citation>
    <scope>NUCLEOTIDE SEQUENCE [LARGE SCALE GENOMIC DNA]</scope>
    <source>
        <strain evidence="3 4">JCM31066</strain>
    </source>
</reference>
<feature type="coiled-coil region" evidence="1">
    <location>
        <begin position="117"/>
        <end position="158"/>
    </location>
</feature>
<evidence type="ECO:0000313" key="4">
    <source>
        <dbReference type="Proteomes" id="UP000546464"/>
    </source>
</evidence>
<evidence type="ECO:0000256" key="1">
    <source>
        <dbReference type="SAM" id="Coils"/>
    </source>
</evidence>
<dbReference type="PROSITE" id="PS51257">
    <property type="entry name" value="PROKAR_LIPOPROTEIN"/>
    <property type="match status" value="1"/>
</dbReference>
<comment type="caution">
    <text evidence="3">The sequence shown here is derived from an EMBL/GenBank/DDBJ whole genome shotgun (WGS) entry which is preliminary data.</text>
</comment>
<gene>
    <name evidence="3" type="ORF">H5P28_01145</name>
</gene>
<protein>
    <recommendedName>
        <fullName evidence="5">Lipoprotein</fullName>
    </recommendedName>
</protein>
<accession>A0A842H9C2</accession>
<dbReference type="RefSeq" id="WP_185673869.1">
    <property type="nucleotide sequence ID" value="NZ_JACHVB010000012.1"/>
</dbReference>
<dbReference type="Proteomes" id="UP000546464">
    <property type="component" value="Unassembled WGS sequence"/>
</dbReference>
<keyword evidence="1" id="KW-0175">Coiled coil</keyword>
<evidence type="ECO:0000256" key="2">
    <source>
        <dbReference type="SAM" id="SignalP"/>
    </source>
</evidence>
<keyword evidence="4" id="KW-1185">Reference proteome</keyword>
<organism evidence="3 4">
    <name type="scientific">Ruficoccus amylovorans</name>
    <dbReference type="NCBI Taxonomy" id="1804625"/>
    <lineage>
        <taxon>Bacteria</taxon>
        <taxon>Pseudomonadati</taxon>
        <taxon>Verrucomicrobiota</taxon>
        <taxon>Opitutia</taxon>
        <taxon>Puniceicoccales</taxon>
        <taxon>Cerasicoccaceae</taxon>
        <taxon>Ruficoccus</taxon>
    </lineage>
</organism>